<dbReference type="EMBL" id="JAOCDG010000003">
    <property type="protein sequence ID" value="MDH0686995.1"/>
    <property type="molecule type" value="Genomic_DNA"/>
</dbReference>
<evidence type="ECO:0000313" key="3">
    <source>
        <dbReference type="Proteomes" id="UP001161139"/>
    </source>
</evidence>
<dbReference type="NCBIfam" id="TIGR02532">
    <property type="entry name" value="IV_pilin_GFxxxE"/>
    <property type="match status" value="1"/>
</dbReference>
<dbReference type="AlphaFoldDB" id="A0ABD4XVW8"/>
<protein>
    <submittedName>
        <fullName evidence="2">Type II secretion system GspH family protein</fullName>
    </submittedName>
</protein>
<dbReference type="InterPro" id="IPR012902">
    <property type="entry name" value="N_methyl_site"/>
</dbReference>
<comment type="caution">
    <text evidence="2">The sequence shown here is derived from an EMBL/GenBank/DDBJ whole genome shotgun (WGS) entry which is preliminary data.</text>
</comment>
<dbReference type="RefSeq" id="WP_279648983.1">
    <property type="nucleotide sequence ID" value="NZ_JAOCDG010000003.1"/>
</dbReference>
<reference evidence="2" key="1">
    <citation type="submission" date="2022-09" db="EMBL/GenBank/DDBJ databases">
        <title>Intensive care unit water sources are persistently colonized with multi-drug resistant bacteria and are the site of extensive horizontal gene transfer of antibiotic resistance genes.</title>
        <authorList>
            <person name="Diorio-Toth L."/>
        </authorList>
    </citation>
    <scope>NUCLEOTIDE SEQUENCE</scope>
    <source>
        <strain evidence="2">GD03864</strain>
    </source>
</reference>
<gene>
    <name evidence="2" type="ORF">N5D09_02700</name>
</gene>
<feature type="transmembrane region" description="Helical" evidence="1">
    <location>
        <begin position="12"/>
        <end position="36"/>
    </location>
</feature>
<dbReference type="Proteomes" id="UP001161139">
    <property type="component" value="Unassembled WGS sequence"/>
</dbReference>
<keyword evidence="1" id="KW-0812">Transmembrane</keyword>
<evidence type="ECO:0000313" key="2">
    <source>
        <dbReference type="EMBL" id="MDH0686995.1"/>
    </source>
</evidence>
<keyword evidence="1" id="KW-0472">Membrane</keyword>
<proteinExistence type="predicted"/>
<evidence type="ECO:0000256" key="1">
    <source>
        <dbReference type="SAM" id="Phobius"/>
    </source>
</evidence>
<keyword evidence="1" id="KW-1133">Transmembrane helix</keyword>
<accession>A0ABD4XVW8</accession>
<dbReference type="Pfam" id="PF07963">
    <property type="entry name" value="N_methyl"/>
    <property type="match status" value="1"/>
</dbReference>
<name>A0ABD4XVW8_STUST</name>
<organism evidence="2 3">
    <name type="scientific">Stutzerimonas stutzeri</name>
    <name type="common">Pseudomonas stutzeri</name>
    <dbReference type="NCBI Taxonomy" id="316"/>
    <lineage>
        <taxon>Bacteria</taxon>
        <taxon>Pseudomonadati</taxon>
        <taxon>Pseudomonadota</taxon>
        <taxon>Gammaproteobacteria</taxon>
        <taxon>Pseudomonadales</taxon>
        <taxon>Pseudomonadaceae</taxon>
        <taxon>Stutzerimonas</taxon>
    </lineage>
</organism>
<sequence>MAKQGGFTIVELLIAVVILGVIATALAALFPMMGALGQMEYRERQKSTNASIAAAMEGWAASESALGNLPAPYTGGGLTSAPLNPASAAAADVALMDLIRRGRVDPASFVDDASVLRNVRVYQRVTGLTETVPLFRSTGPAATLTYQLGVIYTTACARSGSTCNPNASLGIPGQSPVLTAANRQTWGVVDPDLGAVFVSNLGLQRSRLDMTAERMRKISNELVRYFNLMRISAAPTAKTNFYPTATAVNLAGGNPATNMGCRDGWYNLDAANVDVLSKLALPQAQYGVTPWGGRIQYCRDYDPLGTNGANVEPHYGALRINGSVSLGAAPTGVAANDLIITF</sequence>